<comment type="catalytic activity">
    <reaction evidence="1">
        <text>Hydrolysis of terminal, non-reducing beta-D-glucosyl residues with release of beta-D-glucose.</text>
        <dbReference type="EC" id="3.2.1.21"/>
    </reaction>
</comment>
<dbReference type="InterPro" id="IPR013783">
    <property type="entry name" value="Ig-like_fold"/>
</dbReference>
<dbReference type="Pfam" id="PF14310">
    <property type="entry name" value="Fn3-like"/>
    <property type="match status" value="1"/>
</dbReference>
<keyword evidence="6" id="KW-0624">Polysaccharide degradation</keyword>
<evidence type="ECO:0000256" key="6">
    <source>
        <dbReference type="ARBA" id="ARBA00023326"/>
    </source>
</evidence>
<gene>
    <name evidence="8" type="ORF">G6O67_003289</name>
</gene>
<dbReference type="Proteomes" id="UP000557566">
    <property type="component" value="Unassembled WGS sequence"/>
</dbReference>
<dbReference type="Gene3D" id="2.60.40.10">
    <property type="entry name" value="Immunoglobulins"/>
    <property type="match status" value="1"/>
</dbReference>
<protein>
    <recommendedName>
        <fullName evidence="3">beta-glucosidase</fullName>
        <ecNumber evidence="3">3.2.1.21</ecNumber>
    </recommendedName>
</protein>
<evidence type="ECO:0000256" key="4">
    <source>
        <dbReference type="ARBA" id="ARBA00022801"/>
    </source>
</evidence>
<dbReference type="GO" id="GO:0008422">
    <property type="term" value="F:beta-glucosidase activity"/>
    <property type="evidence" value="ECO:0007669"/>
    <property type="project" value="UniProtKB-EC"/>
</dbReference>
<comment type="caution">
    <text evidence="8">The sequence shown here is derived from an EMBL/GenBank/DDBJ whole genome shotgun (WGS) entry which is preliminary data.</text>
</comment>
<dbReference type="AlphaFoldDB" id="A0A8H4PW11"/>
<feature type="domain" description="Fibronectin type III-like" evidence="7">
    <location>
        <begin position="18"/>
        <end position="87"/>
    </location>
</feature>
<keyword evidence="6" id="KW-0119">Carbohydrate metabolism</keyword>
<reference evidence="8 9" key="1">
    <citation type="journal article" date="2020" name="Genome Biol. Evol.">
        <title>A new high-quality draft genome assembly of the Chinese cordyceps Ophiocordyceps sinensis.</title>
        <authorList>
            <person name="Shu R."/>
            <person name="Zhang J."/>
            <person name="Meng Q."/>
            <person name="Zhang H."/>
            <person name="Zhou G."/>
            <person name="Li M."/>
            <person name="Wu P."/>
            <person name="Zhao Y."/>
            <person name="Chen C."/>
            <person name="Qin Q."/>
        </authorList>
    </citation>
    <scope>NUCLEOTIDE SEQUENCE [LARGE SCALE GENOMIC DNA]</scope>
    <source>
        <strain evidence="8 9">IOZ07</strain>
    </source>
</reference>
<name>A0A8H4PW11_9HYPO</name>
<dbReference type="InterPro" id="IPR026891">
    <property type="entry name" value="Fn3-like"/>
</dbReference>
<evidence type="ECO:0000256" key="1">
    <source>
        <dbReference type="ARBA" id="ARBA00000448"/>
    </source>
</evidence>
<evidence type="ECO:0000313" key="9">
    <source>
        <dbReference type="Proteomes" id="UP000557566"/>
    </source>
</evidence>
<dbReference type="PANTHER" id="PTHR42715:SF29">
    <property type="entry name" value="BETA-GLUCOSIDASE A-RELATED"/>
    <property type="match status" value="1"/>
</dbReference>
<keyword evidence="9" id="KW-1185">Reference proteome</keyword>
<evidence type="ECO:0000259" key="7">
    <source>
        <dbReference type="SMART" id="SM01217"/>
    </source>
</evidence>
<dbReference type="EC" id="3.2.1.21" evidence="3"/>
<dbReference type="OrthoDB" id="416222at2759"/>
<evidence type="ECO:0000256" key="2">
    <source>
        <dbReference type="ARBA" id="ARBA00005336"/>
    </source>
</evidence>
<proteinExistence type="inferred from homology"/>
<accession>A0A8H4PW11</accession>
<dbReference type="InterPro" id="IPR050288">
    <property type="entry name" value="Cellulose_deg_GH3"/>
</dbReference>
<dbReference type="SMART" id="SM01217">
    <property type="entry name" value="Fn3_like"/>
    <property type="match status" value="1"/>
</dbReference>
<dbReference type="EMBL" id="JAAVMX010000003">
    <property type="protein sequence ID" value="KAF4511497.1"/>
    <property type="molecule type" value="Genomic_DNA"/>
</dbReference>
<keyword evidence="4" id="KW-0378">Hydrolase</keyword>
<dbReference type="PANTHER" id="PTHR42715">
    <property type="entry name" value="BETA-GLUCOSIDASE"/>
    <property type="match status" value="1"/>
</dbReference>
<evidence type="ECO:0000313" key="8">
    <source>
        <dbReference type="EMBL" id="KAF4511497.1"/>
    </source>
</evidence>
<sequence>MYTVSCVIKNTGGRVADEIPQVYVSLGGDNEPVRVLRGFERFEHMAPGQSIEFHAELTRRDVSNWDVVAQNWVVTKQPKKVWVGSSSRKLPLHADLD</sequence>
<dbReference type="GO" id="GO:0009251">
    <property type="term" value="P:glucan catabolic process"/>
    <property type="evidence" value="ECO:0007669"/>
    <property type="project" value="TreeGrafter"/>
</dbReference>
<evidence type="ECO:0000256" key="5">
    <source>
        <dbReference type="ARBA" id="ARBA00023295"/>
    </source>
</evidence>
<comment type="similarity">
    <text evidence="2">Belongs to the glycosyl hydrolase 3 family.</text>
</comment>
<keyword evidence="5" id="KW-0326">Glycosidase</keyword>
<evidence type="ECO:0000256" key="3">
    <source>
        <dbReference type="ARBA" id="ARBA00012744"/>
    </source>
</evidence>
<organism evidence="8 9">
    <name type="scientific">Ophiocordyceps sinensis</name>
    <dbReference type="NCBI Taxonomy" id="72228"/>
    <lineage>
        <taxon>Eukaryota</taxon>
        <taxon>Fungi</taxon>
        <taxon>Dikarya</taxon>
        <taxon>Ascomycota</taxon>
        <taxon>Pezizomycotina</taxon>
        <taxon>Sordariomycetes</taxon>
        <taxon>Hypocreomycetidae</taxon>
        <taxon>Hypocreales</taxon>
        <taxon>Ophiocordycipitaceae</taxon>
        <taxon>Ophiocordyceps</taxon>
    </lineage>
</organism>